<sequence>MSSSRKKSSKIKTEKESNPLLLYESYMKMVQCHGRNITLDHLMVFAREIRERENIIIPRDNYRSKEGYFNWFDQNWEVVRPICLDSKVWKKAEAEKAQRKKDEAEEAQRKKDEDNKLIQSQRANKCTVLMQNAQNLQFPPQCVPSPLIQMQNAVNFSMQSQNAPNMMNQIQNVQNQLFIDNSDNSTLPQNDDTPQNETEGSLFDSETDDILSNEFECESNWTELSSDINGWYNQEQEYYLLY</sequence>
<evidence type="ECO:0000313" key="2">
    <source>
        <dbReference type="EMBL" id="KAK8897028.1"/>
    </source>
</evidence>
<dbReference type="EMBL" id="JAPFFF010000002">
    <property type="protein sequence ID" value="KAK8897028.1"/>
    <property type="molecule type" value="Genomic_DNA"/>
</dbReference>
<name>A0ABR2L157_9EUKA</name>
<dbReference type="Proteomes" id="UP001470230">
    <property type="component" value="Unassembled WGS sequence"/>
</dbReference>
<accession>A0ABR2L157</accession>
<reference evidence="2 3" key="1">
    <citation type="submission" date="2024-04" db="EMBL/GenBank/DDBJ databases">
        <title>Tritrichomonas musculus Genome.</title>
        <authorList>
            <person name="Alves-Ferreira E."/>
            <person name="Grigg M."/>
            <person name="Lorenzi H."/>
            <person name="Galac M."/>
        </authorList>
    </citation>
    <scope>NUCLEOTIDE SEQUENCE [LARGE SCALE GENOMIC DNA]</scope>
    <source>
        <strain evidence="2 3">EAF2021</strain>
    </source>
</reference>
<proteinExistence type="predicted"/>
<feature type="region of interest" description="Disordered" evidence="1">
    <location>
        <begin position="180"/>
        <end position="203"/>
    </location>
</feature>
<keyword evidence="3" id="KW-1185">Reference proteome</keyword>
<protein>
    <recommendedName>
        <fullName evidence="4">Initiator binding domain-containing protein</fullName>
    </recommendedName>
</protein>
<evidence type="ECO:0008006" key="4">
    <source>
        <dbReference type="Google" id="ProtNLM"/>
    </source>
</evidence>
<evidence type="ECO:0000256" key="1">
    <source>
        <dbReference type="SAM" id="MobiDB-lite"/>
    </source>
</evidence>
<feature type="compositionally biased region" description="Polar residues" evidence="1">
    <location>
        <begin position="180"/>
        <end position="199"/>
    </location>
</feature>
<gene>
    <name evidence="2" type="ORF">M9Y10_014961</name>
</gene>
<organism evidence="2 3">
    <name type="scientific">Tritrichomonas musculus</name>
    <dbReference type="NCBI Taxonomy" id="1915356"/>
    <lineage>
        <taxon>Eukaryota</taxon>
        <taxon>Metamonada</taxon>
        <taxon>Parabasalia</taxon>
        <taxon>Tritrichomonadida</taxon>
        <taxon>Tritrichomonadidae</taxon>
        <taxon>Tritrichomonas</taxon>
    </lineage>
</organism>
<evidence type="ECO:0000313" key="3">
    <source>
        <dbReference type="Proteomes" id="UP001470230"/>
    </source>
</evidence>
<feature type="compositionally biased region" description="Basic and acidic residues" evidence="1">
    <location>
        <begin position="94"/>
        <end position="116"/>
    </location>
</feature>
<feature type="region of interest" description="Disordered" evidence="1">
    <location>
        <begin position="94"/>
        <end position="118"/>
    </location>
</feature>
<comment type="caution">
    <text evidence="2">The sequence shown here is derived from an EMBL/GenBank/DDBJ whole genome shotgun (WGS) entry which is preliminary data.</text>
</comment>